<dbReference type="GO" id="GO:0016491">
    <property type="term" value="F:oxidoreductase activity"/>
    <property type="evidence" value="ECO:0007669"/>
    <property type="project" value="UniProtKB-KW"/>
</dbReference>
<evidence type="ECO:0000256" key="2">
    <source>
        <dbReference type="ARBA" id="ARBA00002790"/>
    </source>
</evidence>
<feature type="region of interest" description="Disordered" evidence="13">
    <location>
        <begin position="334"/>
        <end position="354"/>
    </location>
</feature>
<dbReference type="InterPro" id="IPR024036">
    <property type="entry name" value="tRNA-dHydroUridine_Synthase_C"/>
</dbReference>
<dbReference type="InterPro" id="IPR004652">
    <property type="entry name" value="DusB-like"/>
</dbReference>
<evidence type="ECO:0000256" key="13">
    <source>
        <dbReference type="SAM" id="MobiDB-lite"/>
    </source>
</evidence>
<evidence type="ECO:0000313" key="16">
    <source>
        <dbReference type="Proteomes" id="UP001243846"/>
    </source>
</evidence>
<keyword evidence="5 12" id="KW-0288">FMN</keyword>
<comment type="caution">
    <text evidence="15">The sequence shown here is derived from an EMBL/GenBank/DDBJ whole genome shotgun (WGS) entry which is preliminary data.</text>
</comment>
<dbReference type="RefSeq" id="WP_377687837.1">
    <property type="nucleotide sequence ID" value="NZ_JBHMDZ010000046.1"/>
</dbReference>
<evidence type="ECO:0000256" key="3">
    <source>
        <dbReference type="ARBA" id="ARBA00022555"/>
    </source>
</evidence>
<dbReference type="PANTHER" id="PTHR45846:SF1">
    <property type="entry name" value="TRNA-DIHYDROURIDINE(47) SYNTHASE [NAD(P)(+)]-LIKE"/>
    <property type="match status" value="1"/>
</dbReference>
<feature type="compositionally biased region" description="Polar residues" evidence="13">
    <location>
        <begin position="345"/>
        <end position="354"/>
    </location>
</feature>
<evidence type="ECO:0000256" key="1">
    <source>
        <dbReference type="ARBA" id="ARBA00001917"/>
    </source>
</evidence>
<comment type="catalytic activity">
    <reaction evidence="10">
        <text>a 5,6-dihydrouridine in tRNA + NADP(+) = a uridine in tRNA + NADPH + H(+)</text>
        <dbReference type="Rhea" id="RHEA:23624"/>
        <dbReference type="Rhea" id="RHEA-COMP:13339"/>
        <dbReference type="Rhea" id="RHEA-COMP:13887"/>
        <dbReference type="ChEBI" id="CHEBI:15378"/>
        <dbReference type="ChEBI" id="CHEBI:57783"/>
        <dbReference type="ChEBI" id="CHEBI:58349"/>
        <dbReference type="ChEBI" id="CHEBI:65315"/>
        <dbReference type="ChEBI" id="CHEBI:74443"/>
    </reaction>
</comment>
<dbReference type="SUPFAM" id="SSF51395">
    <property type="entry name" value="FMN-linked oxidoreductases"/>
    <property type="match status" value="1"/>
</dbReference>
<dbReference type="CDD" id="cd02801">
    <property type="entry name" value="DUS_like_FMN"/>
    <property type="match status" value="1"/>
</dbReference>
<organism evidence="15 16">
    <name type="scientific">Paracoccus cavernae</name>
    <dbReference type="NCBI Taxonomy" id="1571207"/>
    <lineage>
        <taxon>Bacteria</taxon>
        <taxon>Pseudomonadati</taxon>
        <taxon>Pseudomonadota</taxon>
        <taxon>Alphaproteobacteria</taxon>
        <taxon>Rhodobacterales</taxon>
        <taxon>Paracoccaceae</taxon>
        <taxon>Paracoccus</taxon>
    </lineage>
</organism>
<dbReference type="Gene3D" id="3.20.20.70">
    <property type="entry name" value="Aldolase class I"/>
    <property type="match status" value="1"/>
</dbReference>
<comment type="catalytic activity">
    <reaction evidence="11">
        <text>a 5,6-dihydrouridine in tRNA + NAD(+) = a uridine in tRNA + NADH + H(+)</text>
        <dbReference type="Rhea" id="RHEA:54452"/>
        <dbReference type="Rhea" id="RHEA-COMP:13339"/>
        <dbReference type="Rhea" id="RHEA-COMP:13887"/>
        <dbReference type="ChEBI" id="CHEBI:15378"/>
        <dbReference type="ChEBI" id="CHEBI:57540"/>
        <dbReference type="ChEBI" id="CHEBI:57945"/>
        <dbReference type="ChEBI" id="CHEBI:65315"/>
        <dbReference type="ChEBI" id="CHEBI:74443"/>
    </reaction>
</comment>
<keyword evidence="4 12" id="KW-0285">Flavoprotein</keyword>
<evidence type="ECO:0000256" key="9">
    <source>
        <dbReference type="ARBA" id="ARBA00023002"/>
    </source>
</evidence>
<evidence type="ECO:0000256" key="5">
    <source>
        <dbReference type="ARBA" id="ARBA00022643"/>
    </source>
</evidence>
<name>A0ABT8D6C0_9RHOB</name>
<evidence type="ECO:0000256" key="7">
    <source>
        <dbReference type="ARBA" id="ARBA00022857"/>
    </source>
</evidence>
<evidence type="ECO:0000256" key="4">
    <source>
        <dbReference type="ARBA" id="ARBA00022630"/>
    </source>
</evidence>
<comment type="cofactor">
    <cofactor evidence="1 12">
        <name>FMN</name>
        <dbReference type="ChEBI" id="CHEBI:58210"/>
    </cofactor>
</comment>
<evidence type="ECO:0000256" key="6">
    <source>
        <dbReference type="ARBA" id="ARBA00022694"/>
    </source>
</evidence>
<evidence type="ECO:0000259" key="14">
    <source>
        <dbReference type="Pfam" id="PF01207"/>
    </source>
</evidence>
<dbReference type="PIRSF" id="PIRSF006621">
    <property type="entry name" value="Dus"/>
    <property type="match status" value="1"/>
</dbReference>
<dbReference type="EC" id="1.3.1.-" evidence="12"/>
<reference evidence="16" key="1">
    <citation type="journal article" date="2019" name="Int. J. Syst. Evol. Microbiol.">
        <title>The Global Catalogue of Microorganisms (GCM) 10K type strain sequencing project: providing services to taxonomists for standard genome sequencing and annotation.</title>
        <authorList>
            <consortium name="The Broad Institute Genomics Platform"/>
            <consortium name="The Broad Institute Genome Sequencing Center for Infectious Disease"/>
            <person name="Wu L."/>
            <person name="Ma J."/>
        </authorList>
    </citation>
    <scope>NUCLEOTIDE SEQUENCE [LARGE SCALE GENOMIC DNA]</scope>
    <source>
        <strain evidence="16">CECT 8482</strain>
    </source>
</reference>
<keyword evidence="16" id="KW-1185">Reference proteome</keyword>
<evidence type="ECO:0000256" key="10">
    <source>
        <dbReference type="ARBA" id="ARBA00048205"/>
    </source>
</evidence>
<keyword evidence="7" id="KW-0521">NADP</keyword>
<keyword evidence="3" id="KW-0820">tRNA-binding</keyword>
<keyword evidence="6 12" id="KW-0819">tRNA processing</keyword>
<dbReference type="EMBL" id="JAUFRC010000001">
    <property type="protein sequence ID" value="MDN3712292.1"/>
    <property type="molecule type" value="Genomic_DNA"/>
</dbReference>
<evidence type="ECO:0000256" key="11">
    <source>
        <dbReference type="ARBA" id="ARBA00048802"/>
    </source>
</evidence>
<dbReference type="InterPro" id="IPR018517">
    <property type="entry name" value="tRNA_hU_synthase_CS"/>
</dbReference>
<dbReference type="PANTHER" id="PTHR45846">
    <property type="entry name" value="TRNA-DIHYDROURIDINE(47) SYNTHASE [NAD(P)(+)]-LIKE"/>
    <property type="match status" value="1"/>
</dbReference>
<protein>
    <recommendedName>
        <fullName evidence="12">tRNA-dihydrouridine synthase</fullName>
        <ecNumber evidence="12">1.3.1.-</ecNumber>
    </recommendedName>
</protein>
<keyword evidence="8" id="KW-0694">RNA-binding</keyword>
<dbReference type="Pfam" id="PF01207">
    <property type="entry name" value="Dus"/>
    <property type="match status" value="1"/>
</dbReference>
<dbReference type="Gene3D" id="1.10.1200.80">
    <property type="entry name" value="Putative flavin oxidoreducatase, domain 2"/>
    <property type="match status" value="1"/>
</dbReference>
<proteinExistence type="inferred from homology"/>
<dbReference type="NCBIfam" id="TIGR00737">
    <property type="entry name" value="nifR3_yhdG"/>
    <property type="match status" value="1"/>
</dbReference>
<accession>A0ABT8D6C0</accession>
<dbReference type="PROSITE" id="PS01136">
    <property type="entry name" value="UPF0034"/>
    <property type="match status" value="1"/>
</dbReference>
<dbReference type="InterPro" id="IPR001269">
    <property type="entry name" value="DUS_fam"/>
</dbReference>
<evidence type="ECO:0000256" key="8">
    <source>
        <dbReference type="ARBA" id="ARBA00022884"/>
    </source>
</evidence>
<comment type="similarity">
    <text evidence="12">Belongs to the dus family.</text>
</comment>
<dbReference type="InterPro" id="IPR013785">
    <property type="entry name" value="Aldolase_TIM"/>
</dbReference>
<dbReference type="InterPro" id="IPR035587">
    <property type="entry name" value="DUS-like_FMN-bd"/>
</dbReference>
<evidence type="ECO:0000256" key="12">
    <source>
        <dbReference type="PIRNR" id="PIRNR006621"/>
    </source>
</evidence>
<evidence type="ECO:0000313" key="15">
    <source>
        <dbReference type="EMBL" id="MDN3712292.1"/>
    </source>
</evidence>
<feature type="domain" description="DUS-like FMN-binding" evidence="14">
    <location>
        <begin position="20"/>
        <end position="304"/>
    </location>
</feature>
<keyword evidence="9 12" id="KW-0560">Oxidoreductase</keyword>
<sequence>MTLPEPILLGDIPLGAPIFLAPMAGITDLPFRRAVARHGGAGLMVSEMVASSEMVTERPSNRAAVRAKALTEGVLPVSVQIAGREAGAMAETAKIVADMGARIIDINMGCPAKKVTGGLSGSALMRDLDHALRLVDAVVGAVDLPVTLKMRLGWDSDCLNAPELAVRAVGAGVRMITVHGRTRAQFYKGHADWSAIRVVRDALVAQPVPLVANGDIIDAASARAALAASGADAVMVGRGAQGAPWRLAQIAHELWGTPAPVVPLGAALVAAIEEHYRDILSLYGPELGLRVARKHLGWYADANGAPNRAELLRTPSIEATIAAIRAGFADAPGHPLVEAGEAENDQNQPERLSA</sequence>
<gene>
    <name evidence="15" type="primary">dusB</name>
    <name evidence="15" type="ORF">QWZ10_11845</name>
</gene>
<dbReference type="Proteomes" id="UP001243846">
    <property type="component" value="Unassembled WGS sequence"/>
</dbReference>
<comment type="function">
    <text evidence="2 12">Catalyzes the synthesis of 5,6-dihydrouridine (D), a modified base found in the D-loop of most tRNAs, via the reduction of the C5-C6 double bond in target uridines.</text>
</comment>